<name>A0A8J4VQ20_9ROSI</name>
<feature type="region of interest" description="Disordered" evidence="1">
    <location>
        <begin position="1"/>
        <end position="26"/>
    </location>
</feature>
<protein>
    <submittedName>
        <fullName evidence="2">Uncharacterized protein</fullName>
    </submittedName>
</protein>
<reference evidence="2" key="1">
    <citation type="submission" date="2020-03" db="EMBL/GenBank/DDBJ databases">
        <title>Castanea mollissima Vanexum genome sequencing.</title>
        <authorList>
            <person name="Staton M."/>
        </authorList>
    </citation>
    <scope>NUCLEOTIDE SEQUENCE</scope>
    <source>
        <tissue evidence="2">Leaf</tissue>
    </source>
</reference>
<organism evidence="2 3">
    <name type="scientific">Castanea mollissima</name>
    <name type="common">Chinese chestnut</name>
    <dbReference type="NCBI Taxonomy" id="60419"/>
    <lineage>
        <taxon>Eukaryota</taxon>
        <taxon>Viridiplantae</taxon>
        <taxon>Streptophyta</taxon>
        <taxon>Embryophyta</taxon>
        <taxon>Tracheophyta</taxon>
        <taxon>Spermatophyta</taxon>
        <taxon>Magnoliopsida</taxon>
        <taxon>eudicotyledons</taxon>
        <taxon>Gunneridae</taxon>
        <taxon>Pentapetalae</taxon>
        <taxon>rosids</taxon>
        <taxon>fabids</taxon>
        <taxon>Fagales</taxon>
        <taxon>Fagaceae</taxon>
        <taxon>Castanea</taxon>
    </lineage>
</organism>
<dbReference type="AlphaFoldDB" id="A0A8J4VQ20"/>
<sequence length="83" mass="9560">MDIVGPSTLFENDEEDVDDKRNGDDIEDRETIEEERRLNQTWASSISVGTCNFFNKSKPILFVRKHTLLTDSVPRFKLATPTE</sequence>
<dbReference type="Proteomes" id="UP000737018">
    <property type="component" value="Unassembled WGS sequence"/>
</dbReference>
<keyword evidence="3" id="KW-1185">Reference proteome</keyword>
<evidence type="ECO:0000256" key="1">
    <source>
        <dbReference type="SAM" id="MobiDB-lite"/>
    </source>
</evidence>
<comment type="caution">
    <text evidence="2">The sequence shown here is derived from an EMBL/GenBank/DDBJ whole genome shotgun (WGS) entry which is preliminary data.</text>
</comment>
<evidence type="ECO:0000313" key="2">
    <source>
        <dbReference type="EMBL" id="KAF3956999.1"/>
    </source>
</evidence>
<proteinExistence type="predicted"/>
<dbReference type="EMBL" id="JRKL02002941">
    <property type="protein sequence ID" value="KAF3956999.1"/>
    <property type="molecule type" value="Genomic_DNA"/>
</dbReference>
<evidence type="ECO:0000313" key="3">
    <source>
        <dbReference type="Proteomes" id="UP000737018"/>
    </source>
</evidence>
<gene>
    <name evidence="2" type="ORF">CMV_017939</name>
</gene>
<accession>A0A8J4VQ20</accession>